<dbReference type="PANTHER" id="PTHR30437">
    <property type="entry name" value="TRANSCRIPTION ELONGATION FACTOR GREA"/>
    <property type="match status" value="1"/>
</dbReference>
<dbReference type="Gene3D" id="3.10.50.30">
    <property type="entry name" value="Transcription elongation factor, GreA/GreB, C-terminal domain"/>
    <property type="match status" value="1"/>
</dbReference>
<dbReference type="AlphaFoldDB" id="A0A3B1E5P5"/>
<dbReference type="NCBIfam" id="NF001263">
    <property type="entry name" value="PRK00226.1-4"/>
    <property type="match status" value="1"/>
</dbReference>
<dbReference type="InterPro" id="IPR036953">
    <property type="entry name" value="GreA/GreB_C_sf"/>
</dbReference>
<proteinExistence type="inferred from homology"/>
<dbReference type="GO" id="GO:0006354">
    <property type="term" value="P:DNA-templated transcription elongation"/>
    <property type="evidence" value="ECO:0007669"/>
    <property type="project" value="TreeGrafter"/>
</dbReference>
<comment type="function">
    <text evidence="6">Necessary for efficient RNA polymerase transcription elongation past template-encoded arresting sites. The arresting sites in DNA have the property of trapping a certain fraction of elongating RNA polymerases that pass through, resulting in locked ternary complexes. Cleavage of the nascent transcript by cleavage factors such as GreA or GreB allows the resumption of elongation from the new 3'terminus. GreA releases sequences of 2 to 3 nucleotides.</text>
</comment>
<dbReference type="GO" id="GO:0003746">
    <property type="term" value="F:translation elongation factor activity"/>
    <property type="evidence" value="ECO:0007669"/>
    <property type="project" value="UniProtKB-KW"/>
</dbReference>
<dbReference type="InterPro" id="IPR022691">
    <property type="entry name" value="Tscrpt_elong_fac_GreA/B_N"/>
</dbReference>
<evidence type="ECO:0000256" key="2">
    <source>
        <dbReference type="ARBA" id="ARBA00013729"/>
    </source>
</evidence>
<protein>
    <recommendedName>
        <fullName evidence="2">Transcription elongation factor GreA</fullName>
    </recommendedName>
    <alternativeName>
        <fullName evidence="7">Transcript cleavage factor GreA</fullName>
    </alternativeName>
</protein>
<dbReference type="SUPFAM" id="SSF46557">
    <property type="entry name" value="GreA transcript cleavage protein, N-terminal domain"/>
    <property type="match status" value="1"/>
</dbReference>
<keyword evidence="5" id="KW-0804">Transcription</keyword>
<dbReference type="Pfam" id="PF01272">
    <property type="entry name" value="GreA_GreB"/>
    <property type="match status" value="1"/>
</dbReference>
<dbReference type="Gene3D" id="1.10.287.180">
    <property type="entry name" value="Transcription elongation factor, GreA/GreB, N-terminal domain"/>
    <property type="match status" value="1"/>
</dbReference>
<dbReference type="GO" id="GO:0003677">
    <property type="term" value="F:DNA binding"/>
    <property type="evidence" value="ECO:0007669"/>
    <property type="project" value="UniProtKB-KW"/>
</dbReference>
<gene>
    <name evidence="10" type="ORF">MNB_ARC-1_8</name>
</gene>
<dbReference type="SUPFAM" id="SSF54534">
    <property type="entry name" value="FKBP-like"/>
    <property type="match status" value="1"/>
</dbReference>
<dbReference type="GO" id="GO:0070063">
    <property type="term" value="F:RNA polymerase binding"/>
    <property type="evidence" value="ECO:0007669"/>
    <property type="project" value="InterPro"/>
</dbReference>
<feature type="domain" description="Transcription elongation factor GreA/GreB C-terminal" evidence="8">
    <location>
        <begin position="81"/>
        <end position="155"/>
    </location>
</feature>
<evidence type="ECO:0000256" key="4">
    <source>
        <dbReference type="ARBA" id="ARBA00023125"/>
    </source>
</evidence>
<dbReference type="EMBL" id="UOYO01000015">
    <property type="protein sequence ID" value="VAY86614.1"/>
    <property type="molecule type" value="Genomic_DNA"/>
</dbReference>
<dbReference type="InterPro" id="IPR036805">
    <property type="entry name" value="Tscrpt_elong_fac_GreA/B_N_sf"/>
</dbReference>
<dbReference type="Pfam" id="PF03449">
    <property type="entry name" value="GreA_GreB_N"/>
    <property type="match status" value="1"/>
</dbReference>
<dbReference type="InterPro" id="IPR006359">
    <property type="entry name" value="Tscrpt_elong_fac_GreA"/>
</dbReference>
<organism evidence="10">
    <name type="scientific">hydrothermal vent metagenome</name>
    <dbReference type="NCBI Taxonomy" id="652676"/>
    <lineage>
        <taxon>unclassified sequences</taxon>
        <taxon>metagenomes</taxon>
        <taxon>ecological metagenomes</taxon>
    </lineage>
</organism>
<keyword evidence="10" id="KW-0251">Elongation factor</keyword>
<keyword evidence="3" id="KW-0805">Transcription regulation</keyword>
<evidence type="ECO:0000256" key="1">
    <source>
        <dbReference type="ARBA" id="ARBA00008213"/>
    </source>
</evidence>
<dbReference type="HAMAP" id="MF_00105">
    <property type="entry name" value="GreA_GreB"/>
    <property type="match status" value="1"/>
</dbReference>
<evidence type="ECO:0000313" key="10">
    <source>
        <dbReference type="EMBL" id="VAY86614.1"/>
    </source>
</evidence>
<evidence type="ECO:0000256" key="7">
    <source>
        <dbReference type="ARBA" id="ARBA00030776"/>
    </source>
</evidence>
<name>A0A3B1E5P5_9ZZZZ</name>
<comment type="similarity">
    <text evidence="1">Belongs to the GreA/GreB family.</text>
</comment>
<dbReference type="PROSITE" id="PS00829">
    <property type="entry name" value="GREAB_1"/>
    <property type="match status" value="1"/>
</dbReference>
<dbReference type="FunFam" id="1.10.287.180:FF:000001">
    <property type="entry name" value="Transcription elongation factor GreA"/>
    <property type="match status" value="1"/>
</dbReference>
<feature type="domain" description="Transcription elongation factor GreA/GreB N-terminal" evidence="9">
    <location>
        <begin position="5"/>
        <end position="74"/>
    </location>
</feature>
<dbReference type="NCBIfam" id="NF001261">
    <property type="entry name" value="PRK00226.1-2"/>
    <property type="match status" value="1"/>
</dbReference>
<dbReference type="PANTHER" id="PTHR30437:SF4">
    <property type="entry name" value="TRANSCRIPTION ELONGATION FACTOR GREA"/>
    <property type="match status" value="1"/>
</dbReference>
<reference evidence="10" key="1">
    <citation type="submission" date="2018-10" db="EMBL/GenBank/DDBJ databases">
        <authorList>
            <person name="Aoki K."/>
        </authorList>
    </citation>
    <scope>NUCLEOTIDE SEQUENCE</scope>
</reference>
<evidence type="ECO:0000256" key="6">
    <source>
        <dbReference type="ARBA" id="ARBA00024916"/>
    </source>
</evidence>
<keyword evidence="10" id="KW-0648">Protein biosynthesis</keyword>
<dbReference type="InterPro" id="IPR001437">
    <property type="entry name" value="Tscrpt_elong_fac_GreA/B_C"/>
</dbReference>
<evidence type="ECO:0000256" key="3">
    <source>
        <dbReference type="ARBA" id="ARBA00023015"/>
    </source>
</evidence>
<dbReference type="GO" id="GO:0032784">
    <property type="term" value="P:regulation of DNA-templated transcription elongation"/>
    <property type="evidence" value="ECO:0007669"/>
    <property type="project" value="InterPro"/>
</dbReference>
<dbReference type="NCBIfam" id="TIGR01462">
    <property type="entry name" value="greA"/>
    <property type="match status" value="1"/>
</dbReference>
<evidence type="ECO:0000259" key="9">
    <source>
        <dbReference type="Pfam" id="PF03449"/>
    </source>
</evidence>
<accession>A0A3B1E5P5</accession>
<sequence length="159" mass="17811">MQQEPMTSKGFDKLTKELNDLKLIHRPKIIIAIEEARQLGDLKENAEYHAAKEEQANIDKRIANMEDMITRVVIIDPSTLSHKKVSFGSTVTVIDIDVDKKITYTLGSSLDSNPDFGIISFNSPLGKQLLGREEGDEFTAQLPGGSKEFEIESIVYKPF</sequence>
<evidence type="ECO:0000259" key="8">
    <source>
        <dbReference type="Pfam" id="PF01272"/>
    </source>
</evidence>
<evidence type="ECO:0000256" key="5">
    <source>
        <dbReference type="ARBA" id="ARBA00023163"/>
    </source>
</evidence>
<dbReference type="InterPro" id="IPR023459">
    <property type="entry name" value="Tscrpt_elong_fac_GreA/B_fam"/>
</dbReference>
<dbReference type="InterPro" id="IPR018151">
    <property type="entry name" value="TF_GreA/GreB_CS"/>
</dbReference>
<keyword evidence="4" id="KW-0238">DNA-binding</keyword>
<dbReference type="InterPro" id="IPR028624">
    <property type="entry name" value="Tscrpt_elong_fac_GreA/B"/>
</dbReference>
<dbReference type="PIRSF" id="PIRSF006092">
    <property type="entry name" value="GreA_GreB"/>
    <property type="match status" value="1"/>
</dbReference>